<gene>
    <name evidence="2" type="ORF">H8L32_11050</name>
</gene>
<keyword evidence="3" id="KW-1185">Reference proteome</keyword>
<dbReference type="RefSeq" id="WP_186947237.1">
    <property type="nucleotide sequence ID" value="NZ_JACOGF010000004.1"/>
</dbReference>
<feature type="transmembrane region" description="Helical" evidence="1">
    <location>
        <begin position="6"/>
        <end position="27"/>
    </location>
</feature>
<name>A0ABR6ZQX0_9BURK</name>
<dbReference type="EMBL" id="JACOGF010000004">
    <property type="protein sequence ID" value="MBC3918014.1"/>
    <property type="molecule type" value="Genomic_DNA"/>
</dbReference>
<evidence type="ECO:0000313" key="2">
    <source>
        <dbReference type="EMBL" id="MBC3918014.1"/>
    </source>
</evidence>
<proteinExistence type="predicted"/>
<keyword evidence="1" id="KW-0472">Membrane</keyword>
<organism evidence="2 3">
    <name type="scientific">Undibacterium hunanense</name>
    <dbReference type="NCBI Taxonomy" id="2762292"/>
    <lineage>
        <taxon>Bacteria</taxon>
        <taxon>Pseudomonadati</taxon>
        <taxon>Pseudomonadota</taxon>
        <taxon>Betaproteobacteria</taxon>
        <taxon>Burkholderiales</taxon>
        <taxon>Oxalobacteraceae</taxon>
        <taxon>Undibacterium</taxon>
    </lineage>
</organism>
<keyword evidence="1" id="KW-1133">Transmembrane helix</keyword>
<evidence type="ECO:0000313" key="3">
    <source>
        <dbReference type="Proteomes" id="UP000650424"/>
    </source>
</evidence>
<comment type="caution">
    <text evidence="2">The sequence shown here is derived from an EMBL/GenBank/DDBJ whole genome shotgun (WGS) entry which is preliminary data.</text>
</comment>
<sequence>MLIFIVIAATLLMLVGAWGFVGIWRFARSGATPKNWKKLVFSTLGAGLLLGLISSLATFWMLFPYPNSMGPGWFAGLPYVAVYVDANDNYYHFSFTQVSVIANACFWFLLPFALLRVYGAIWRRQQLGAE</sequence>
<accession>A0ABR6ZQX0</accession>
<reference evidence="2 3" key="1">
    <citation type="submission" date="2020-08" db="EMBL/GenBank/DDBJ databases">
        <title>Novel species isolated from subtropical streams in China.</title>
        <authorList>
            <person name="Lu H."/>
        </authorList>
    </citation>
    <scope>NUCLEOTIDE SEQUENCE [LARGE SCALE GENOMIC DNA]</scope>
    <source>
        <strain evidence="2 3">CY18W</strain>
    </source>
</reference>
<evidence type="ECO:0000256" key="1">
    <source>
        <dbReference type="SAM" id="Phobius"/>
    </source>
</evidence>
<keyword evidence="1" id="KW-0812">Transmembrane</keyword>
<dbReference type="Proteomes" id="UP000650424">
    <property type="component" value="Unassembled WGS sequence"/>
</dbReference>
<protein>
    <submittedName>
        <fullName evidence="2">Uncharacterized protein</fullName>
    </submittedName>
</protein>
<feature type="transmembrane region" description="Helical" evidence="1">
    <location>
        <begin position="90"/>
        <end position="115"/>
    </location>
</feature>
<feature type="transmembrane region" description="Helical" evidence="1">
    <location>
        <begin position="39"/>
        <end position="63"/>
    </location>
</feature>